<protein>
    <submittedName>
        <fullName evidence="2">Uncharacterized protein</fullName>
    </submittedName>
</protein>
<feature type="region of interest" description="Disordered" evidence="1">
    <location>
        <begin position="67"/>
        <end position="91"/>
    </location>
</feature>
<evidence type="ECO:0000313" key="2">
    <source>
        <dbReference type="EMBL" id="JAS09043.1"/>
    </source>
</evidence>
<accession>A0A1B6C6B4</accession>
<name>A0A1B6C6B4_9HEMI</name>
<evidence type="ECO:0000313" key="3">
    <source>
        <dbReference type="EMBL" id="JAS35087.1"/>
    </source>
</evidence>
<proteinExistence type="predicted"/>
<dbReference type="AlphaFoldDB" id="A0A1B6C6B4"/>
<organism evidence="2">
    <name type="scientific">Clastoptera arizonana</name>
    <name type="common">Arizona spittle bug</name>
    <dbReference type="NCBI Taxonomy" id="38151"/>
    <lineage>
        <taxon>Eukaryota</taxon>
        <taxon>Metazoa</taxon>
        <taxon>Ecdysozoa</taxon>
        <taxon>Arthropoda</taxon>
        <taxon>Hexapoda</taxon>
        <taxon>Insecta</taxon>
        <taxon>Pterygota</taxon>
        <taxon>Neoptera</taxon>
        <taxon>Paraneoptera</taxon>
        <taxon>Hemiptera</taxon>
        <taxon>Auchenorrhyncha</taxon>
        <taxon>Cercopoidea</taxon>
        <taxon>Clastopteridae</taxon>
        <taxon>Clastoptera</taxon>
    </lineage>
</organism>
<reference evidence="2" key="1">
    <citation type="submission" date="2015-12" db="EMBL/GenBank/DDBJ databases">
        <title>De novo transcriptome assembly of four potential Pierce s Disease insect vectors from Arizona vineyards.</title>
        <authorList>
            <person name="Tassone E.E."/>
        </authorList>
    </citation>
    <scope>NUCLEOTIDE SEQUENCE</scope>
</reference>
<dbReference type="EMBL" id="GEDC01028255">
    <property type="protein sequence ID" value="JAS09043.1"/>
    <property type="molecule type" value="Transcribed_RNA"/>
</dbReference>
<gene>
    <name evidence="3" type="ORF">g.4956</name>
    <name evidence="2" type="ORF">g.4957</name>
</gene>
<dbReference type="EMBL" id="GEDC01002211">
    <property type="protein sequence ID" value="JAS35087.1"/>
    <property type="molecule type" value="Transcribed_RNA"/>
</dbReference>
<evidence type="ECO:0000256" key="1">
    <source>
        <dbReference type="SAM" id="MobiDB-lite"/>
    </source>
</evidence>
<sequence length="399" mass="46479">MMVFSKQLSIEHCATLLGQSQKRRRHKCVQDYEYLQKDIKPKGFVVVHPTNEVKKDPIDNNDTSFLANFGNHSPRNRKKKSISKRECNRRPSSSIDVKLNLVEDTLRNTNKNYSYESSKFKAKNDLKKEKILDKWTMKDWTSDEVHDSYVCQACRRDLFTYAKKCQLSGRLRPVHKSISEDSKLFGMKSNDMFKKRIDFLKKRINSFKWNANGIGGKNSKEFEYVEKEHRLNESHERDENVRKTLDDSRMNFVKDESARNQKSVDNVFPEMDCKDFVNMDSVSNVEPLAALSNFCSVGKPDGRQSIVCRYSSSSFVESRTSIPGDMSFLKAREIFQLKIDEKTNKFRRNVSGYKEMGRLGLGTWDRKRWQPGDGNTNKIYQAFLTNVKGFQGKLVRKKT</sequence>